<dbReference type="EMBL" id="JAVXUP010003372">
    <property type="protein sequence ID" value="KAK2999170.1"/>
    <property type="molecule type" value="Genomic_DNA"/>
</dbReference>
<sequence length="799" mass="89956">MSLSLLLLLRRLSSHHVRPFSSLSSSSSAATATDPQKPTSLSARMSFVFDQIDAIEKERSQKDETLQRIRAWRESKKTRAQQENTDRSESRLAESKSGESEAAEKVAKKAVEVVHPWPEWIELMERLVKQNYFDHRRKDEEKMVEDLGFDVAEMGGLVEDLGIDFKDWKMVQAACLNFGRDRFDIMRSLSRQDIQVLVGHGCPSADRKVAFSAKLLRKHVHLDEGDVCSSCSLRNSCEKAYLLTNKEEEARTIDVMRILLTYGFDPINGSVVNESLLKIKSVKTVVRKLLHEVVKLSAVPIDPNLPPPVIKRPPPKVKQPPPPPRKRVGRDDVEMKKGDWLCPKCNFLNYRRNMVCFHCDHKRPPDEFMESQMQEKHHGPILRPGKVPIRTEVSNAWNFDFDDNESDGADVAAFEYADSRNLDVLGGLAKGENFRGAEDGVYMNGRSPNSKEREYPGPGPKQAGMGFDDFDDEEDDVESYELDNQNSAHKTTSIDFSELEVSSGSEDAEGPGEDQHAYRRTRTSSPRNNRTLRPTPRKAAFSGSEDGELDIDSDEDLPVHPNWKSSHVANSGQKTSSRGGRNFGFDEESELSSGSEDKEFPSRKHNGNRRGSSNIDFVKKGPRPFSGSESDSDLDFRRTRVRGSGAGLDRRRNTSNLRDSFDLSDDSRARSRNAMGDRRNPSKDKGNGSSRGSRGNDRGFRGNDYDGSSRGSCGNDNRGFRGNDYDHDGSSRGSRGNRRGFGGDDYDGRRTNARVSGFRNSSSLGRESFGNQQRGRSSNKFDDSYFEEERPRRPRVNVR</sequence>
<feature type="compositionally biased region" description="Pro residues" evidence="5">
    <location>
        <begin position="306"/>
        <end position="323"/>
    </location>
</feature>
<feature type="region of interest" description="Disordered" evidence="5">
    <location>
        <begin position="438"/>
        <end position="799"/>
    </location>
</feature>
<dbReference type="PANTHER" id="PTHR23111">
    <property type="entry name" value="ZINC FINGER PROTEIN"/>
    <property type="match status" value="1"/>
</dbReference>
<feature type="compositionally biased region" description="Basic and acidic residues" evidence="5">
    <location>
        <begin position="694"/>
        <end position="704"/>
    </location>
</feature>
<accession>A0AA88V067</accession>
<dbReference type="GO" id="GO:0008270">
    <property type="term" value="F:zinc ion binding"/>
    <property type="evidence" value="ECO:0007669"/>
    <property type="project" value="UniProtKB-KW"/>
</dbReference>
<feature type="compositionally biased region" description="Basic and acidic residues" evidence="5">
    <location>
        <begin position="659"/>
        <end position="686"/>
    </location>
</feature>
<dbReference type="AlphaFoldDB" id="A0AA88V067"/>
<feature type="domain" description="RanBP2-type" evidence="6">
    <location>
        <begin position="336"/>
        <end position="365"/>
    </location>
</feature>
<feature type="compositionally biased region" description="Basic and acidic residues" evidence="5">
    <location>
        <begin position="84"/>
        <end position="103"/>
    </location>
</feature>
<feature type="region of interest" description="Disordered" evidence="5">
    <location>
        <begin position="306"/>
        <end position="331"/>
    </location>
</feature>
<evidence type="ECO:0000313" key="7">
    <source>
        <dbReference type="EMBL" id="KAK2999170.1"/>
    </source>
</evidence>
<dbReference type="PANTHER" id="PTHR23111:SF29">
    <property type="entry name" value="OS07G0404300 PROTEIN"/>
    <property type="match status" value="1"/>
</dbReference>
<feature type="compositionally biased region" description="Polar residues" evidence="5">
    <location>
        <begin position="563"/>
        <end position="579"/>
    </location>
</feature>
<dbReference type="InterPro" id="IPR001876">
    <property type="entry name" value="Znf_RanBP2"/>
</dbReference>
<feature type="compositionally biased region" description="Basic and acidic residues" evidence="5">
    <location>
        <begin position="779"/>
        <end position="791"/>
    </location>
</feature>
<feature type="compositionally biased region" description="Low complexity" evidence="5">
    <location>
        <begin position="523"/>
        <end position="534"/>
    </location>
</feature>
<dbReference type="PROSITE" id="PS01358">
    <property type="entry name" value="ZF_RANBP2_1"/>
    <property type="match status" value="1"/>
</dbReference>
<dbReference type="InterPro" id="IPR036443">
    <property type="entry name" value="Znf_RanBP2_sf"/>
</dbReference>
<evidence type="ECO:0000256" key="4">
    <source>
        <dbReference type="PROSITE-ProRule" id="PRU00322"/>
    </source>
</evidence>
<feature type="compositionally biased region" description="Acidic residues" evidence="5">
    <location>
        <begin position="468"/>
        <end position="481"/>
    </location>
</feature>
<keyword evidence="8" id="KW-1185">Reference proteome</keyword>
<evidence type="ECO:0000256" key="5">
    <source>
        <dbReference type="SAM" id="MobiDB-lite"/>
    </source>
</evidence>
<dbReference type="SMART" id="SM00547">
    <property type="entry name" value="ZnF_RBZ"/>
    <property type="match status" value="1"/>
</dbReference>
<feature type="compositionally biased region" description="Polar residues" evidence="5">
    <location>
        <begin position="29"/>
        <end position="39"/>
    </location>
</feature>
<dbReference type="Gene3D" id="4.10.1060.10">
    <property type="entry name" value="Zinc finger, RanBP2-type"/>
    <property type="match status" value="1"/>
</dbReference>
<keyword evidence="3" id="KW-0862">Zinc</keyword>
<name>A0AA88V067_9ASTE</name>
<reference evidence="7" key="1">
    <citation type="submission" date="2022-12" db="EMBL/GenBank/DDBJ databases">
        <title>Draft genome assemblies for two species of Escallonia (Escalloniales).</title>
        <authorList>
            <person name="Chanderbali A."/>
            <person name="Dervinis C."/>
            <person name="Anghel I."/>
            <person name="Soltis D."/>
            <person name="Soltis P."/>
            <person name="Zapata F."/>
        </authorList>
    </citation>
    <scope>NUCLEOTIDE SEQUENCE</scope>
    <source>
        <strain evidence="7">UCBG64.0493</strain>
        <tissue evidence="7">Leaf</tissue>
    </source>
</reference>
<dbReference type="GO" id="GO:0005737">
    <property type="term" value="C:cytoplasm"/>
    <property type="evidence" value="ECO:0007669"/>
    <property type="project" value="TreeGrafter"/>
</dbReference>
<keyword evidence="1" id="KW-0479">Metal-binding</keyword>
<organism evidence="7 8">
    <name type="scientific">Escallonia herrerae</name>
    <dbReference type="NCBI Taxonomy" id="1293975"/>
    <lineage>
        <taxon>Eukaryota</taxon>
        <taxon>Viridiplantae</taxon>
        <taxon>Streptophyta</taxon>
        <taxon>Embryophyta</taxon>
        <taxon>Tracheophyta</taxon>
        <taxon>Spermatophyta</taxon>
        <taxon>Magnoliopsida</taxon>
        <taxon>eudicotyledons</taxon>
        <taxon>Gunneridae</taxon>
        <taxon>Pentapetalae</taxon>
        <taxon>asterids</taxon>
        <taxon>campanulids</taxon>
        <taxon>Escalloniales</taxon>
        <taxon>Escalloniaceae</taxon>
        <taxon>Escallonia</taxon>
    </lineage>
</organism>
<feature type="compositionally biased region" description="Basic and acidic residues" evidence="5">
    <location>
        <begin position="718"/>
        <end position="730"/>
    </location>
</feature>
<evidence type="ECO:0000256" key="1">
    <source>
        <dbReference type="ARBA" id="ARBA00022723"/>
    </source>
</evidence>
<dbReference type="GO" id="GO:0003729">
    <property type="term" value="F:mRNA binding"/>
    <property type="evidence" value="ECO:0007669"/>
    <property type="project" value="TreeGrafter"/>
</dbReference>
<dbReference type="SUPFAM" id="SSF90209">
    <property type="entry name" value="Ran binding protein zinc finger-like"/>
    <property type="match status" value="1"/>
</dbReference>
<proteinExistence type="predicted"/>
<protein>
    <recommendedName>
        <fullName evidence="6">RanBP2-type domain-containing protein</fullName>
    </recommendedName>
</protein>
<feature type="compositionally biased region" description="Polar residues" evidence="5">
    <location>
        <begin position="482"/>
        <end position="505"/>
    </location>
</feature>
<evidence type="ECO:0000259" key="6">
    <source>
        <dbReference type="PROSITE" id="PS50199"/>
    </source>
</evidence>
<comment type="caution">
    <text evidence="7">The sequence shown here is derived from an EMBL/GenBank/DDBJ whole genome shotgun (WGS) entry which is preliminary data.</text>
</comment>
<dbReference type="PROSITE" id="PS50199">
    <property type="entry name" value="ZF_RANBP2_2"/>
    <property type="match status" value="1"/>
</dbReference>
<evidence type="ECO:0000256" key="3">
    <source>
        <dbReference type="ARBA" id="ARBA00022833"/>
    </source>
</evidence>
<feature type="compositionally biased region" description="Acidic residues" evidence="5">
    <location>
        <begin position="545"/>
        <end position="556"/>
    </location>
</feature>
<dbReference type="Proteomes" id="UP001188597">
    <property type="component" value="Unassembled WGS sequence"/>
</dbReference>
<evidence type="ECO:0000256" key="2">
    <source>
        <dbReference type="ARBA" id="ARBA00022771"/>
    </source>
</evidence>
<gene>
    <name evidence="7" type="ORF">RJ639_023045</name>
</gene>
<evidence type="ECO:0000313" key="8">
    <source>
        <dbReference type="Proteomes" id="UP001188597"/>
    </source>
</evidence>
<feature type="region of interest" description="Disordered" evidence="5">
    <location>
        <begin position="19"/>
        <end position="39"/>
    </location>
</feature>
<feature type="region of interest" description="Disordered" evidence="5">
    <location>
        <begin position="74"/>
        <end position="103"/>
    </location>
</feature>
<feature type="compositionally biased region" description="Polar residues" evidence="5">
    <location>
        <begin position="758"/>
        <end position="778"/>
    </location>
</feature>
<keyword evidence="2 4" id="KW-0863">Zinc-finger</keyword>